<proteinExistence type="inferred from homology"/>
<comment type="domain">
    <text evidence="5">The PRC barrel domain binds ribosomal protein uS19.</text>
</comment>
<evidence type="ECO:0000256" key="2">
    <source>
        <dbReference type="ARBA" id="ARBA00022517"/>
    </source>
</evidence>
<dbReference type="HAMAP" id="MF_00014">
    <property type="entry name" value="Ribosome_mat_RimM"/>
    <property type="match status" value="1"/>
</dbReference>
<comment type="caution">
    <text evidence="8">The sequence shown here is derived from an EMBL/GenBank/DDBJ whole genome shotgun (WGS) entry which is preliminary data.</text>
</comment>
<accession>A0A831THJ7</accession>
<feature type="domain" description="Ribosome maturation factor RimM PRC barrel" evidence="7">
    <location>
        <begin position="114"/>
        <end position="177"/>
    </location>
</feature>
<dbReference type="Gene3D" id="2.30.30.240">
    <property type="entry name" value="PRC-barrel domain"/>
    <property type="match status" value="1"/>
</dbReference>
<dbReference type="InterPro" id="IPR002676">
    <property type="entry name" value="RimM_N"/>
</dbReference>
<dbReference type="GO" id="GO:0043022">
    <property type="term" value="F:ribosome binding"/>
    <property type="evidence" value="ECO:0007669"/>
    <property type="project" value="InterPro"/>
</dbReference>
<evidence type="ECO:0000256" key="5">
    <source>
        <dbReference type="HAMAP-Rule" id="MF_00014"/>
    </source>
</evidence>
<sequence>MTRSSRSSNLPPKRENPTTQLSIGRIVGASGLRGDVRLRIWTHFPERIPQLERVYLEGEESPRRLLGARLQGGIAVLRLEGIATREAAEELRGQIVRIDLEQAAPLGEDEYYQFQLLGLEVVNEAGESLGELVEIIETGANDVYVVRGGRGETLLPALRSVILDVDLERGRMTVRPPLYYEDTEP</sequence>
<dbReference type="InterPro" id="IPR036976">
    <property type="entry name" value="RimM_N_sf"/>
</dbReference>
<dbReference type="AlphaFoldDB" id="A0A831THJ7"/>
<dbReference type="GO" id="GO:0005737">
    <property type="term" value="C:cytoplasm"/>
    <property type="evidence" value="ECO:0007669"/>
    <property type="project" value="UniProtKB-SubCell"/>
</dbReference>
<feature type="domain" description="RimM N-terminal" evidence="6">
    <location>
        <begin position="23"/>
        <end position="100"/>
    </location>
</feature>
<keyword evidence="1 5" id="KW-0963">Cytoplasm</keyword>
<dbReference type="GO" id="GO:0042274">
    <property type="term" value="P:ribosomal small subunit biogenesis"/>
    <property type="evidence" value="ECO:0007669"/>
    <property type="project" value="UniProtKB-UniRule"/>
</dbReference>
<dbReference type="NCBIfam" id="TIGR02273">
    <property type="entry name" value="16S_RimM"/>
    <property type="match status" value="1"/>
</dbReference>
<evidence type="ECO:0000256" key="4">
    <source>
        <dbReference type="ARBA" id="ARBA00023186"/>
    </source>
</evidence>
<dbReference type="InterPro" id="IPR011033">
    <property type="entry name" value="PRC_barrel-like_sf"/>
</dbReference>
<dbReference type="InterPro" id="IPR009000">
    <property type="entry name" value="Transl_B-barrel_sf"/>
</dbReference>
<dbReference type="Gene3D" id="2.40.30.60">
    <property type="entry name" value="RimM"/>
    <property type="match status" value="1"/>
</dbReference>
<dbReference type="SUPFAM" id="SSF50346">
    <property type="entry name" value="PRC-barrel domain"/>
    <property type="match status" value="1"/>
</dbReference>
<dbReference type="SUPFAM" id="SSF50447">
    <property type="entry name" value="Translation proteins"/>
    <property type="match status" value="1"/>
</dbReference>
<dbReference type="Pfam" id="PF01782">
    <property type="entry name" value="RimM"/>
    <property type="match status" value="1"/>
</dbReference>
<organism evidence="8">
    <name type="scientific">Thermorudis peleae</name>
    <dbReference type="NCBI Taxonomy" id="1382356"/>
    <lineage>
        <taxon>Bacteria</taxon>
        <taxon>Pseudomonadati</taxon>
        <taxon>Thermomicrobiota</taxon>
        <taxon>Thermomicrobia</taxon>
        <taxon>Thermomicrobia incertae sedis</taxon>
        <taxon>Thermorudis</taxon>
    </lineage>
</organism>
<protein>
    <recommendedName>
        <fullName evidence="5">Ribosome maturation factor RimM</fullName>
    </recommendedName>
</protein>
<dbReference type="EMBL" id="DSIY01000316">
    <property type="protein sequence ID" value="HEG92481.1"/>
    <property type="molecule type" value="Genomic_DNA"/>
</dbReference>
<name>A0A831THJ7_9BACT</name>
<comment type="subunit">
    <text evidence="5">Binds ribosomal protein uS19.</text>
</comment>
<gene>
    <name evidence="5 8" type="primary">rimM</name>
    <name evidence="8" type="ORF">ENP34_13755</name>
</gene>
<comment type="subcellular location">
    <subcellularLocation>
        <location evidence="5">Cytoplasm</location>
    </subcellularLocation>
</comment>
<dbReference type="GO" id="GO:0006364">
    <property type="term" value="P:rRNA processing"/>
    <property type="evidence" value="ECO:0007669"/>
    <property type="project" value="UniProtKB-UniRule"/>
</dbReference>
<reference evidence="8" key="1">
    <citation type="journal article" date="2020" name="mSystems">
        <title>Genome- and Community-Level Interaction Insights into Carbon Utilization and Element Cycling Functions of Hydrothermarchaeota in Hydrothermal Sediment.</title>
        <authorList>
            <person name="Zhou Z."/>
            <person name="Liu Y."/>
            <person name="Xu W."/>
            <person name="Pan J."/>
            <person name="Luo Z.H."/>
            <person name="Li M."/>
        </authorList>
    </citation>
    <scope>NUCLEOTIDE SEQUENCE [LARGE SCALE GENOMIC DNA]</scope>
    <source>
        <strain evidence="8">SpSt-210</strain>
    </source>
</reference>
<keyword evidence="4 5" id="KW-0143">Chaperone</keyword>
<evidence type="ECO:0000313" key="8">
    <source>
        <dbReference type="EMBL" id="HEG92481.1"/>
    </source>
</evidence>
<keyword evidence="2 5" id="KW-0690">Ribosome biogenesis</keyword>
<dbReference type="GO" id="GO:0005840">
    <property type="term" value="C:ribosome"/>
    <property type="evidence" value="ECO:0007669"/>
    <property type="project" value="InterPro"/>
</dbReference>
<dbReference type="PANTHER" id="PTHR33692">
    <property type="entry name" value="RIBOSOME MATURATION FACTOR RIMM"/>
    <property type="match status" value="1"/>
</dbReference>
<evidence type="ECO:0000259" key="6">
    <source>
        <dbReference type="Pfam" id="PF01782"/>
    </source>
</evidence>
<evidence type="ECO:0000259" key="7">
    <source>
        <dbReference type="Pfam" id="PF24986"/>
    </source>
</evidence>
<evidence type="ECO:0000256" key="1">
    <source>
        <dbReference type="ARBA" id="ARBA00022490"/>
    </source>
</evidence>
<dbReference type="InterPro" id="IPR056792">
    <property type="entry name" value="PRC_RimM"/>
</dbReference>
<dbReference type="Pfam" id="PF24986">
    <property type="entry name" value="PRC_RimM"/>
    <property type="match status" value="1"/>
</dbReference>
<dbReference type="PANTHER" id="PTHR33692:SF1">
    <property type="entry name" value="RIBOSOME MATURATION FACTOR RIMM"/>
    <property type="match status" value="1"/>
</dbReference>
<comment type="similarity">
    <text evidence="5">Belongs to the RimM family.</text>
</comment>
<comment type="function">
    <text evidence="5">An accessory protein needed during the final step in the assembly of 30S ribosomal subunit, possibly for assembly of the head region. Essential for efficient processing of 16S rRNA. May be needed both before and after RbfA during the maturation of 16S rRNA. It has affinity for free ribosomal 30S subunits but not for 70S ribosomes.</text>
</comment>
<evidence type="ECO:0000256" key="3">
    <source>
        <dbReference type="ARBA" id="ARBA00022552"/>
    </source>
</evidence>
<dbReference type="InterPro" id="IPR011961">
    <property type="entry name" value="RimM"/>
</dbReference>
<keyword evidence="3 5" id="KW-0698">rRNA processing</keyword>